<comment type="caution">
    <text evidence="1">The sequence shown here is derived from an EMBL/GenBank/DDBJ whole genome shotgun (WGS) entry which is preliminary data.</text>
</comment>
<evidence type="ECO:0000313" key="2">
    <source>
        <dbReference type="Proteomes" id="UP001638806"/>
    </source>
</evidence>
<organism evidence="1 2">
    <name type="scientific">Purpureocillium lilacinum</name>
    <name type="common">Paecilomyces lilacinus</name>
    <dbReference type="NCBI Taxonomy" id="33203"/>
    <lineage>
        <taxon>Eukaryota</taxon>
        <taxon>Fungi</taxon>
        <taxon>Dikarya</taxon>
        <taxon>Ascomycota</taxon>
        <taxon>Pezizomycotina</taxon>
        <taxon>Sordariomycetes</taxon>
        <taxon>Hypocreomycetidae</taxon>
        <taxon>Hypocreales</taxon>
        <taxon>Ophiocordycipitaceae</taxon>
        <taxon>Purpureocillium</taxon>
    </lineage>
</organism>
<proteinExistence type="predicted"/>
<keyword evidence="2" id="KW-1185">Reference proteome</keyword>
<evidence type="ECO:0000313" key="1">
    <source>
        <dbReference type="EMBL" id="KAL3953236.1"/>
    </source>
</evidence>
<reference evidence="1" key="1">
    <citation type="submission" date="2024-12" db="EMBL/GenBank/DDBJ databases">
        <title>Comparative genomics and development of molecular markers within Purpureocillium lilacinum and among Purpureocillium species.</title>
        <authorList>
            <person name="Yeh Z.-Y."/>
            <person name="Ni N.-T."/>
            <person name="Lo P.-H."/>
            <person name="Mushyakhwo K."/>
            <person name="Lin C.-F."/>
            <person name="Nai Y.-S."/>
        </authorList>
    </citation>
    <scope>NUCLEOTIDE SEQUENCE</scope>
    <source>
        <strain evidence="1">NCHU-NPUST-175</strain>
    </source>
</reference>
<protein>
    <submittedName>
        <fullName evidence="1">Uncharacterized protein</fullName>
    </submittedName>
</protein>
<dbReference type="EMBL" id="JBGNUJ010000012">
    <property type="protein sequence ID" value="KAL3953236.1"/>
    <property type="molecule type" value="Genomic_DNA"/>
</dbReference>
<dbReference type="Proteomes" id="UP001638806">
    <property type="component" value="Unassembled WGS sequence"/>
</dbReference>
<sequence>MAYNLQPLKAFVCASDDGVSANMSETSHPGSIWVYGSPGGPPQPTDCLTVGIETTSKVSKRSASLALCAEGRQIAVQCCTMGPPSKSRPRAPVGGILAIRRIRALENHQTVFSPPLTSTARELGAGIPSLVSSGGRLERKTRQSPSGARAASPSSHISTDRMHRRRLGRNLGAPPYCIVQGLSTYSGAPATPVKGLSRQPLYVNICAQEDMSAQGGLGKQALAMMMPAVVCEQPTAR</sequence>
<gene>
    <name evidence="1" type="ORF">ACCO45_013179</name>
</gene>
<name>A0ACC4DA45_PURLI</name>
<accession>A0ACC4DA45</accession>